<evidence type="ECO:0000313" key="1">
    <source>
        <dbReference type="EMBL" id="QJX00023.1"/>
    </source>
</evidence>
<dbReference type="AlphaFoldDB" id="A0A6M5Z488"/>
<protein>
    <submittedName>
        <fullName evidence="1">Uncharacterized protein</fullName>
    </submittedName>
</protein>
<keyword evidence="2" id="KW-1185">Reference proteome</keyword>
<organism evidence="1 2">
    <name type="scientific">Frigoriglobus tundricola</name>
    <dbReference type="NCBI Taxonomy" id="2774151"/>
    <lineage>
        <taxon>Bacteria</taxon>
        <taxon>Pseudomonadati</taxon>
        <taxon>Planctomycetota</taxon>
        <taxon>Planctomycetia</taxon>
        <taxon>Gemmatales</taxon>
        <taxon>Gemmataceae</taxon>
        <taxon>Frigoriglobus</taxon>
    </lineage>
</organism>
<evidence type="ECO:0000313" key="2">
    <source>
        <dbReference type="Proteomes" id="UP000503447"/>
    </source>
</evidence>
<dbReference type="Proteomes" id="UP000503447">
    <property type="component" value="Chromosome"/>
</dbReference>
<gene>
    <name evidence="1" type="ORF">FTUN_7645</name>
</gene>
<dbReference type="KEGG" id="ftj:FTUN_7645"/>
<dbReference type="EMBL" id="CP053452">
    <property type="protein sequence ID" value="QJX00023.1"/>
    <property type="molecule type" value="Genomic_DNA"/>
</dbReference>
<proteinExistence type="predicted"/>
<reference evidence="2" key="1">
    <citation type="submission" date="2020-05" db="EMBL/GenBank/DDBJ databases">
        <title>Frigoriglobus tundricola gen. nov., sp. nov., a psychrotolerant cellulolytic planctomycete of the family Gemmataceae with two divergent copies of 16S rRNA gene.</title>
        <authorList>
            <person name="Kulichevskaya I.S."/>
            <person name="Ivanova A.A."/>
            <person name="Naumoff D.G."/>
            <person name="Beletsky A.V."/>
            <person name="Rijpstra W.I.C."/>
            <person name="Sinninghe Damste J.S."/>
            <person name="Mardanov A.V."/>
            <person name="Ravin N.V."/>
            <person name="Dedysh S.N."/>
        </authorList>
    </citation>
    <scope>NUCLEOTIDE SEQUENCE [LARGE SCALE GENOMIC DNA]</scope>
    <source>
        <strain evidence="2">PL17</strain>
    </source>
</reference>
<name>A0A6M5Z488_9BACT</name>
<accession>A0A6M5Z488</accession>
<sequence length="40" mass="4537">MAEFDPDLTAARDRLLPFFSSHGCYRGSRLSVARTDHIVK</sequence>